<evidence type="ECO:0000256" key="1">
    <source>
        <dbReference type="SAM" id="MobiDB-lite"/>
    </source>
</evidence>
<protein>
    <recommendedName>
        <fullName evidence="6">HAT C-terminal dimerisation domain-containing protein</fullName>
    </recommendedName>
</protein>
<evidence type="ECO:0000313" key="5">
    <source>
        <dbReference type="Proteomes" id="UP000823388"/>
    </source>
</evidence>
<dbReference type="Proteomes" id="UP000823388">
    <property type="component" value="Chromosome 6K"/>
</dbReference>
<dbReference type="InterPro" id="IPR008906">
    <property type="entry name" value="HATC_C_dom"/>
</dbReference>
<dbReference type="PANTHER" id="PTHR45749">
    <property type="match status" value="1"/>
</dbReference>
<evidence type="ECO:0000313" key="4">
    <source>
        <dbReference type="EMBL" id="KAG2584358.1"/>
    </source>
</evidence>
<proteinExistence type="predicted"/>
<feature type="domain" description="HAT C-terminal dimerisation" evidence="2">
    <location>
        <begin position="563"/>
        <end position="651"/>
    </location>
</feature>
<dbReference type="SUPFAM" id="SSF53098">
    <property type="entry name" value="Ribonuclease H-like"/>
    <property type="match status" value="1"/>
</dbReference>
<comment type="caution">
    <text evidence="4">The sequence shown here is derived from an EMBL/GenBank/DDBJ whole genome shotgun (WGS) entry which is preliminary data.</text>
</comment>
<dbReference type="InterPro" id="IPR012337">
    <property type="entry name" value="RNaseH-like_sf"/>
</dbReference>
<dbReference type="PANTHER" id="PTHR45749:SF24">
    <property type="entry name" value="TTF-TYPE DOMAIN-CONTAINING PROTEIN"/>
    <property type="match status" value="1"/>
</dbReference>
<dbReference type="AlphaFoldDB" id="A0A8T0RGW3"/>
<dbReference type="GO" id="GO:0046983">
    <property type="term" value="F:protein dimerization activity"/>
    <property type="evidence" value="ECO:0007669"/>
    <property type="project" value="InterPro"/>
</dbReference>
<dbReference type="EMBL" id="CM029047">
    <property type="protein sequence ID" value="KAG2584358.1"/>
    <property type="molecule type" value="Genomic_DNA"/>
</dbReference>
<name>A0A8T0RGW3_PANVG</name>
<sequence length="674" mass="77236">MEEHPNIDLGDHQSPTPEDNVDINIDDNIVNDHEPIFTSSPTEGANLDDEPVFTENIYDLANWNNIDSKERDIIVEKGPIREENIVFPLDANGRHFSYTHYSKKCTMGRLTHKNETIDKELQHQIAQEKKRIRQVVFRIIAVVKFLGKRNLAFRGSNEQLYNDQNGNFLACVEMIAEFDLVMQDHLRRIQRKEIQYHYLSHKIQNELISLFCPVTNSIIKIVKEAKYFSVILDCTPDVNHQEQMSLLVRCVNMSTGKSEEYFLGFLKVDDTFGKGLFNSMVDSIKSFGLDVDDIKGQGYDNGSNMKALYMPCACHSLNLTLCDMAKSCSKAISFFGIIQRIYVRFSSSTKRWTILLEYVESLTVKSLCNTRWESRIKSVKAIRFQAPELRFALLHLSKDKDVESKDRSDAKNLFNVLGAFEFILVNSVRKKLQSPSMCIDATLQHIEGTANFFENYRNEGFASSLVTAKENASEMGKQYDETDCEEAILEAQKAFEVNYFLVMVDMAFSSLEFRFEELQSFKSIFGFLMSSATLKSLDSIKPRECCTTFASTFSFEGSCDVDLNDLISELRVLQLSLPDNPMTAMEIFEYVREVDCYPNISIAYRILFTVPVTVASAERTFSKLKLSRNYLRSTVSQERLNGLAILCIEKKLLDEININTMVTDFASKNVRRNF</sequence>
<keyword evidence="5" id="KW-1185">Reference proteome</keyword>
<organism evidence="4 5">
    <name type="scientific">Panicum virgatum</name>
    <name type="common">Blackwell switchgrass</name>
    <dbReference type="NCBI Taxonomy" id="38727"/>
    <lineage>
        <taxon>Eukaryota</taxon>
        <taxon>Viridiplantae</taxon>
        <taxon>Streptophyta</taxon>
        <taxon>Embryophyta</taxon>
        <taxon>Tracheophyta</taxon>
        <taxon>Spermatophyta</taxon>
        <taxon>Magnoliopsida</taxon>
        <taxon>Liliopsida</taxon>
        <taxon>Poales</taxon>
        <taxon>Poaceae</taxon>
        <taxon>PACMAD clade</taxon>
        <taxon>Panicoideae</taxon>
        <taxon>Panicodae</taxon>
        <taxon>Paniceae</taxon>
        <taxon>Panicinae</taxon>
        <taxon>Panicum</taxon>
        <taxon>Panicum sect. Hiantes</taxon>
    </lineage>
</organism>
<accession>A0A8T0RGW3</accession>
<dbReference type="Pfam" id="PF14291">
    <property type="entry name" value="DUF4371"/>
    <property type="match status" value="1"/>
</dbReference>
<evidence type="ECO:0008006" key="6">
    <source>
        <dbReference type="Google" id="ProtNLM"/>
    </source>
</evidence>
<evidence type="ECO:0000259" key="3">
    <source>
        <dbReference type="Pfam" id="PF14291"/>
    </source>
</evidence>
<dbReference type="InterPro" id="IPR025398">
    <property type="entry name" value="DUF4371"/>
</dbReference>
<feature type="region of interest" description="Disordered" evidence="1">
    <location>
        <begin position="1"/>
        <end position="21"/>
    </location>
</feature>
<evidence type="ECO:0000259" key="2">
    <source>
        <dbReference type="Pfam" id="PF05699"/>
    </source>
</evidence>
<feature type="compositionally biased region" description="Basic and acidic residues" evidence="1">
    <location>
        <begin position="1"/>
        <end position="11"/>
    </location>
</feature>
<reference evidence="4" key="1">
    <citation type="submission" date="2020-05" db="EMBL/GenBank/DDBJ databases">
        <title>WGS assembly of Panicum virgatum.</title>
        <authorList>
            <person name="Lovell J.T."/>
            <person name="Jenkins J."/>
            <person name="Shu S."/>
            <person name="Juenger T.E."/>
            <person name="Schmutz J."/>
        </authorList>
    </citation>
    <scope>NUCLEOTIDE SEQUENCE</scope>
    <source>
        <strain evidence="4">AP13</strain>
    </source>
</reference>
<feature type="domain" description="DUF4371" evidence="3">
    <location>
        <begin position="100"/>
        <end position="307"/>
    </location>
</feature>
<dbReference type="Pfam" id="PF05699">
    <property type="entry name" value="Dimer_Tnp_hAT"/>
    <property type="match status" value="1"/>
</dbReference>
<gene>
    <name evidence="4" type="ORF">PVAP13_6KG300712</name>
</gene>